<dbReference type="SMART" id="SM00028">
    <property type="entry name" value="TPR"/>
    <property type="match status" value="6"/>
</dbReference>
<feature type="chain" id="PRO_5045630295" description="Tetratricopeptide repeat protein" evidence="2">
    <location>
        <begin position="27"/>
        <end position="331"/>
    </location>
</feature>
<feature type="repeat" description="TPR" evidence="1">
    <location>
        <begin position="94"/>
        <end position="127"/>
    </location>
</feature>
<feature type="repeat" description="TPR" evidence="1">
    <location>
        <begin position="217"/>
        <end position="250"/>
    </location>
</feature>
<protein>
    <recommendedName>
        <fullName evidence="5">Tetratricopeptide repeat protein</fullName>
    </recommendedName>
</protein>
<feature type="repeat" description="TPR" evidence="1">
    <location>
        <begin position="281"/>
        <end position="314"/>
    </location>
</feature>
<dbReference type="Proteomes" id="UP000761574">
    <property type="component" value="Unassembled WGS sequence"/>
</dbReference>
<organism evidence="3 4">
    <name type="scientific">Shewanella algidipiscicola</name>
    <dbReference type="NCBI Taxonomy" id="614070"/>
    <lineage>
        <taxon>Bacteria</taxon>
        <taxon>Pseudomonadati</taxon>
        <taxon>Pseudomonadota</taxon>
        <taxon>Gammaproteobacteria</taxon>
        <taxon>Alteromonadales</taxon>
        <taxon>Shewanellaceae</taxon>
        <taxon>Shewanella</taxon>
    </lineage>
</organism>
<proteinExistence type="predicted"/>
<evidence type="ECO:0000313" key="4">
    <source>
        <dbReference type="Proteomes" id="UP000761574"/>
    </source>
</evidence>
<evidence type="ECO:0000256" key="1">
    <source>
        <dbReference type="PROSITE-ProRule" id="PRU00339"/>
    </source>
</evidence>
<keyword evidence="4" id="KW-1185">Reference proteome</keyword>
<dbReference type="RefSeq" id="WP_119979150.1">
    <property type="nucleotide sequence ID" value="NZ_BPFB01000088.1"/>
</dbReference>
<dbReference type="Gene3D" id="1.25.40.10">
    <property type="entry name" value="Tetratricopeptide repeat domain"/>
    <property type="match status" value="3"/>
</dbReference>
<sequence>MSTTYWGKRRLAIMVLVLSLVLGGCASTDEKAQLPQKPQRQDLYQGQSQVALGNSAPLSEQNALNQAIEAERAGDLDKALYAYIQALDFNQSNADTFYQIARIHMAKNNTEIAFKAYNEALIIDPEHRLANAELGILEIDRRQYKLARIHLEKTIRLDQHRLMSLNSGTSKAQYVALDELSPLRVYNAIAILEDLENHHQVARTYFALILDFQPQSAIIATNLGYSFYLVGDYEKAEFYLKQALRADPSFSRAWSNLGLVYIRKGLYRKALASFEQTMTVADALNDLGYFLMLEGKYEQAISMFQQAIDSSPTYFERAQRNLKIALASKIN</sequence>
<dbReference type="SUPFAM" id="SSF48452">
    <property type="entry name" value="TPR-like"/>
    <property type="match status" value="2"/>
</dbReference>
<gene>
    <name evidence="3" type="ORF">TUM4630_35920</name>
</gene>
<dbReference type="PROSITE" id="PS50005">
    <property type="entry name" value="TPR"/>
    <property type="match status" value="3"/>
</dbReference>
<evidence type="ECO:0000313" key="3">
    <source>
        <dbReference type="EMBL" id="GIU03003.1"/>
    </source>
</evidence>
<accession>A0ABQ4NTF9</accession>
<name>A0ABQ4NTF9_9GAMM</name>
<keyword evidence="2" id="KW-0732">Signal</keyword>
<feature type="signal peptide" evidence="2">
    <location>
        <begin position="1"/>
        <end position="26"/>
    </location>
</feature>
<dbReference type="InterPro" id="IPR019734">
    <property type="entry name" value="TPR_rpt"/>
</dbReference>
<evidence type="ECO:0008006" key="5">
    <source>
        <dbReference type="Google" id="ProtNLM"/>
    </source>
</evidence>
<evidence type="ECO:0000256" key="2">
    <source>
        <dbReference type="SAM" id="SignalP"/>
    </source>
</evidence>
<dbReference type="EMBL" id="BPFB01000088">
    <property type="protein sequence ID" value="GIU03003.1"/>
    <property type="molecule type" value="Genomic_DNA"/>
</dbReference>
<dbReference type="PROSITE" id="PS50293">
    <property type="entry name" value="TPR_REGION"/>
    <property type="match status" value="1"/>
</dbReference>
<dbReference type="PANTHER" id="PTHR12558:SF13">
    <property type="entry name" value="CELL DIVISION CYCLE PROTEIN 27 HOMOLOG"/>
    <property type="match status" value="1"/>
</dbReference>
<dbReference type="InterPro" id="IPR011990">
    <property type="entry name" value="TPR-like_helical_dom_sf"/>
</dbReference>
<reference evidence="3 4" key="1">
    <citation type="submission" date="2021-05" db="EMBL/GenBank/DDBJ databases">
        <title>Molecular characterization for Shewanella algae harboring chromosomal blaOXA-55-like strains isolated from clinical and environment sample.</title>
        <authorList>
            <person name="Ohama Y."/>
            <person name="Aoki K."/>
            <person name="Harada S."/>
            <person name="Moriya K."/>
            <person name="Ishii Y."/>
            <person name="Tateda K."/>
        </authorList>
    </citation>
    <scope>NUCLEOTIDE SEQUENCE [LARGE SCALE GENOMIC DNA]</scope>
    <source>
        <strain evidence="3 4">LMG 23746</strain>
    </source>
</reference>
<dbReference type="Pfam" id="PF13181">
    <property type="entry name" value="TPR_8"/>
    <property type="match status" value="1"/>
</dbReference>
<dbReference type="PANTHER" id="PTHR12558">
    <property type="entry name" value="CELL DIVISION CYCLE 16,23,27"/>
    <property type="match status" value="1"/>
</dbReference>
<dbReference type="Pfam" id="PF13432">
    <property type="entry name" value="TPR_16"/>
    <property type="match status" value="2"/>
</dbReference>
<comment type="caution">
    <text evidence="3">The sequence shown here is derived from an EMBL/GenBank/DDBJ whole genome shotgun (WGS) entry which is preliminary data.</text>
</comment>
<keyword evidence="1" id="KW-0802">TPR repeat</keyword>